<dbReference type="PANTHER" id="PTHR45125">
    <property type="entry name" value="F21J9.4-RELATED"/>
    <property type="match status" value="1"/>
</dbReference>
<evidence type="ECO:0000313" key="4">
    <source>
        <dbReference type="Proteomes" id="UP001281410"/>
    </source>
</evidence>
<evidence type="ECO:0000313" key="3">
    <source>
        <dbReference type="EMBL" id="KAK3187676.1"/>
    </source>
</evidence>
<comment type="caution">
    <text evidence="3">The sequence shown here is derived from an EMBL/GenBank/DDBJ whole genome shotgun (WGS) entry which is preliminary data.</text>
</comment>
<evidence type="ECO:0000259" key="2">
    <source>
        <dbReference type="Pfam" id="PF14303"/>
    </source>
</evidence>
<organism evidence="3 4">
    <name type="scientific">Dipteronia sinensis</name>
    <dbReference type="NCBI Taxonomy" id="43782"/>
    <lineage>
        <taxon>Eukaryota</taxon>
        <taxon>Viridiplantae</taxon>
        <taxon>Streptophyta</taxon>
        <taxon>Embryophyta</taxon>
        <taxon>Tracheophyta</taxon>
        <taxon>Spermatophyta</taxon>
        <taxon>Magnoliopsida</taxon>
        <taxon>eudicotyledons</taxon>
        <taxon>Gunneridae</taxon>
        <taxon>Pentapetalae</taxon>
        <taxon>rosids</taxon>
        <taxon>malvids</taxon>
        <taxon>Sapindales</taxon>
        <taxon>Sapindaceae</taxon>
        <taxon>Hippocastanoideae</taxon>
        <taxon>Acereae</taxon>
        <taxon>Dipteronia</taxon>
    </lineage>
</organism>
<feature type="region of interest" description="Disordered" evidence="1">
    <location>
        <begin position="64"/>
        <end position="100"/>
    </location>
</feature>
<sequence>MHRWSAIQLSVNKVCGYYAQIDARQQSGVNEQDKIFQAKALYHQVQGQPFQLLHCWHELKHHPKWMMDGSKKKSKTRKNSSPATSSPCTPTSINLGEDDVSNETFVDFERPIDRKAAKDQHKKRIRKKFNHTCNITFTRISRREKRNEQQENETL</sequence>
<proteinExistence type="predicted"/>
<name>A0AAE0DTD6_9ROSI</name>
<dbReference type="Proteomes" id="UP001281410">
    <property type="component" value="Unassembled WGS sequence"/>
</dbReference>
<accession>A0AAE0DTD6</accession>
<gene>
    <name evidence="3" type="ORF">Dsin_027237</name>
</gene>
<dbReference type="InterPro" id="IPR029466">
    <property type="entry name" value="NAM-associated_C"/>
</dbReference>
<reference evidence="3" key="1">
    <citation type="journal article" date="2023" name="Plant J.">
        <title>Genome sequences and population genomics provide insights into the demographic history, inbreeding, and mutation load of two 'living fossil' tree species of Dipteronia.</title>
        <authorList>
            <person name="Feng Y."/>
            <person name="Comes H.P."/>
            <person name="Chen J."/>
            <person name="Zhu S."/>
            <person name="Lu R."/>
            <person name="Zhang X."/>
            <person name="Li P."/>
            <person name="Qiu J."/>
            <person name="Olsen K.M."/>
            <person name="Qiu Y."/>
        </authorList>
    </citation>
    <scope>NUCLEOTIDE SEQUENCE</scope>
    <source>
        <strain evidence="3">NBL</strain>
    </source>
</reference>
<dbReference type="Pfam" id="PF14303">
    <property type="entry name" value="NAM-associated"/>
    <property type="match status" value="1"/>
</dbReference>
<feature type="domain" description="No apical meristem-associated C-terminal" evidence="2">
    <location>
        <begin position="49"/>
        <end position="131"/>
    </location>
</feature>
<dbReference type="PANTHER" id="PTHR45125:SF51">
    <property type="entry name" value="F21J9.4-RELATED"/>
    <property type="match status" value="1"/>
</dbReference>
<dbReference type="EMBL" id="JANJYJ010000009">
    <property type="protein sequence ID" value="KAK3187676.1"/>
    <property type="molecule type" value="Genomic_DNA"/>
</dbReference>
<evidence type="ECO:0000256" key="1">
    <source>
        <dbReference type="SAM" id="MobiDB-lite"/>
    </source>
</evidence>
<dbReference type="AlphaFoldDB" id="A0AAE0DTD6"/>
<keyword evidence="4" id="KW-1185">Reference proteome</keyword>
<feature type="compositionally biased region" description="Low complexity" evidence="1">
    <location>
        <begin position="79"/>
        <end position="92"/>
    </location>
</feature>
<protein>
    <recommendedName>
        <fullName evidence="2">No apical meristem-associated C-terminal domain-containing protein</fullName>
    </recommendedName>
</protein>